<dbReference type="Proteomes" id="UP001449582">
    <property type="component" value="Unassembled WGS sequence"/>
</dbReference>
<dbReference type="EMBL" id="BAABQM010000002">
    <property type="protein sequence ID" value="GAA5414608.1"/>
    <property type="molecule type" value="Genomic_DNA"/>
</dbReference>
<organism evidence="1 2">
    <name type="scientific">Ureaplasma ceti</name>
    <dbReference type="NCBI Taxonomy" id="3119530"/>
    <lineage>
        <taxon>Bacteria</taxon>
        <taxon>Bacillati</taxon>
        <taxon>Mycoplasmatota</taxon>
        <taxon>Mycoplasmoidales</taxon>
        <taxon>Mycoplasmoidaceae</taxon>
        <taxon>Ureaplasma</taxon>
    </lineage>
</organism>
<evidence type="ECO:0000313" key="1">
    <source>
        <dbReference type="EMBL" id="GAA5414608.1"/>
    </source>
</evidence>
<evidence type="ECO:0000313" key="2">
    <source>
        <dbReference type="Proteomes" id="UP001449582"/>
    </source>
</evidence>
<name>A0ABP9U5J2_9BACT</name>
<protein>
    <submittedName>
        <fullName evidence="1">Uncharacterized protein</fullName>
    </submittedName>
</protein>
<proteinExistence type="predicted"/>
<gene>
    <name evidence="1" type="ORF">UREOM_3190</name>
</gene>
<comment type="caution">
    <text evidence="1">The sequence shown here is derived from an EMBL/GenBank/DDBJ whole genome shotgun (WGS) entry which is preliminary data.</text>
</comment>
<accession>A0ABP9U5J2</accession>
<reference evidence="1" key="1">
    <citation type="submission" date="2024-02" db="EMBL/GenBank/DDBJ databases">
        <title>Draft genome sequence of new strains in genus Ureaplasma.</title>
        <authorList>
            <person name="Nakajima Y."/>
            <person name="Segawa T."/>
        </authorList>
    </citation>
    <scope>NUCLEOTIDE SEQUENCE [LARGE SCALE GENOMIC DNA]</scope>
    <source>
        <strain evidence="1">OM1</strain>
    </source>
</reference>
<sequence length="82" mass="10088">MLKKHRNRLLRAKYEESRFGLFTSTVNKIPIQEENHHPQLKRSVRLIDVFGYLEVERNVFSYLTFEIYEISRDIYYIYTKNK</sequence>
<keyword evidence="2" id="KW-1185">Reference proteome</keyword>